<dbReference type="Proteomes" id="UP000801428">
    <property type="component" value="Unassembled WGS sequence"/>
</dbReference>
<dbReference type="EMBL" id="SWKU01000042">
    <property type="protein sequence ID" value="KAF2994258.1"/>
    <property type="molecule type" value="Genomic_DNA"/>
</dbReference>
<gene>
    <name evidence="2" type="ORF">E8E13_001799</name>
</gene>
<evidence type="ECO:0000313" key="2">
    <source>
        <dbReference type="EMBL" id="KAF2994258.1"/>
    </source>
</evidence>
<evidence type="ECO:0000256" key="1">
    <source>
        <dbReference type="SAM" id="MobiDB-lite"/>
    </source>
</evidence>
<feature type="compositionally biased region" description="Basic and acidic residues" evidence="1">
    <location>
        <begin position="101"/>
        <end position="110"/>
    </location>
</feature>
<evidence type="ECO:0000313" key="3">
    <source>
        <dbReference type="Proteomes" id="UP000801428"/>
    </source>
</evidence>
<name>A0A9P4T4S4_CURKU</name>
<dbReference type="OrthoDB" id="3796724at2759"/>
<organism evidence="2 3">
    <name type="scientific">Curvularia kusanoi</name>
    <name type="common">Cochliobolus kusanoi</name>
    <dbReference type="NCBI Taxonomy" id="90978"/>
    <lineage>
        <taxon>Eukaryota</taxon>
        <taxon>Fungi</taxon>
        <taxon>Dikarya</taxon>
        <taxon>Ascomycota</taxon>
        <taxon>Pezizomycotina</taxon>
        <taxon>Dothideomycetes</taxon>
        <taxon>Pleosporomycetidae</taxon>
        <taxon>Pleosporales</taxon>
        <taxon>Pleosporineae</taxon>
        <taxon>Pleosporaceae</taxon>
        <taxon>Curvularia</taxon>
    </lineage>
</organism>
<protein>
    <submittedName>
        <fullName evidence="2">Uncharacterized protein</fullName>
    </submittedName>
</protein>
<sequence length="132" mass="14560">MSDNDTRTGAQPTSAAAWTDTERMAYLIVVAEHALGTSLESKVYQAPRPNGRTVIACRNIVLRLKKKLKDDIENIKTGKVVASSPTKDEDAVKKGARKRKAQDEEAEIPKKKPASRKKSEVAGKDELEEELI</sequence>
<comment type="caution">
    <text evidence="2">The sequence shown here is derived from an EMBL/GenBank/DDBJ whole genome shotgun (WGS) entry which is preliminary data.</text>
</comment>
<keyword evidence="3" id="KW-1185">Reference proteome</keyword>
<feature type="region of interest" description="Disordered" evidence="1">
    <location>
        <begin position="78"/>
        <end position="132"/>
    </location>
</feature>
<accession>A0A9P4T4S4</accession>
<proteinExistence type="predicted"/>
<dbReference type="AlphaFoldDB" id="A0A9P4T4S4"/>
<reference evidence="2" key="1">
    <citation type="submission" date="2019-04" db="EMBL/GenBank/DDBJ databases">
        <title>Sequencing of skin fungus with MAO and IRED activity.</title>
        <authorList>
            <person name="Marsaioli A.J."/>
            <person name="Bonatto J.M.C."/>
            <person name="Reis Junior O."/>
        </authorList>
    </citation>
    <scope>NUCLEOTIDE SEQUENCE</scope>
    <source>
        <strain evidence="2">30M1</strain>
    </source>
</reference>